<evidence type="ECO:0000256" key="5">
    <source>
        <dbReference type="ARBA" id="ARBA00023136"/>
    </source>
</evidence>
<keyword evidence="5 6" id="KW-0472">Membrane</keyword>
<reference evidence="7 8" key="1">
    <citation type="submission" date="2016-06" db="EMBL/GenBank/DDBJ databases">
        <title>Complete genome sequence of a deep-branching marine Gamma Proteobacterium Woeseia oceani type strain XK5.</title>
        <authorList>
            <person name="Mu D."/>
            <person name="Du Z."/>
        </authorList>
    </citation>
    <scope>NUCLEOTIDE SEQUENCE [LARGE SCALE GENOMIC DNA]</scope>
    <source>
        <strain evidence="7 8">XK5</strain>
    </source>
</reference>
<evidence type="ECO:0000256" key="4">
    <source>
        <dbReference type="ARBA" id="ARBA00022989"/>
    </source>
</evidence>
<dbReference type="GO" id="GO:0015171">
    <property type="term" value="F:amino acid transmembrane transporter activity"/>
    <property type="evidence" value="ECO:0007669"/>
    <property type="project" value="TreeGrafter"/>
</dbReference>
<keyword evidence="8" id="KW-1185">Reference proteome</keyword>
<dbReference type="Pfam" id="PF01810">
    <property type="entry name" value="LysE"/>
    <property type="match status" value="1"/>
</dbReference>
<evidence type="ECO:0000313" key="7">
    <source>
        <dbReference type="EMBL" id="ANO52250.1"/>
    </source>
</evidence>
<keyword evidence="4 6" id="KW-1133">Transmembrane helix</keyword>
<keyword evidence="2" id="KW-1003">Cell membrane</keyword>
<dbReference type="PANTHER" id="PTHR30086">
    <property type="entry name" value="ARGININE EXPORTER PROTEIN ARGO"/>
    <property type="match status" value="1"/>
</dbReference>
<comment type="subcellular location">
    <subcellularLocation>
        <location evidence="1">Cell membrane</location>
        <topology evidence="1">Multi-pass membrane protein</topology>
    </subcellularLocation>
</comment>
<keyword evidence="3 6" id="KW-0812">Transmembrane</keyword>
<feature type="transmembrane region" description="Helical" evidence="6">
    <location>
        <begin position="151"/>
        <end position="175"/>
    </location>
</feature>
<feature type="transmembrane region" description="Helical" evidence="6">
    <location>
        <begin position="71"/>
        <end position="91"/>
    </location>
</feature>
<evidence type="ECO:0000256" key="1">
    <source>
        <dbReference type="ARBA" id="ARBA00004651"/>
    </source>
</evidence>
<feature type="transmembrane region" description="Helical" evidence="6">
    <location>
        <begin position="40"/>
        <end position="65"/>
    </location>
</feature>
<evidence type="ECO:0000256" key="3">
    <source>
        <dbReference type="ARBA" id="ARBA00022692"/>
    </source>
</evidence>
<dbReference type="EMBL" id="CP016268">
    <property type="protein sequence ID" value="ANO52250.1"/>
    <property type="molecule type" value="Genomic_DNA"/>
</dbReference>
<evidence type="ECO:0008006" key="9">
    <source>
        <dbReference type="Google" id="ProtNLM"/>
    </source>
</evidence>
<organism evidence="7 8">
    <name type="scientific">Woeseia oceani</name>
    <dbReference type="NCBI Taxonomy" id="1548547"/>
    <lineage>
        <taxon>Bacteria</taxon>
        <taxon>Pseudomonadati</taxon>
        <taxon>Pseudomonadota</taxon>
        <taxon>Gammaproteobacteria</taxon>
        <taxon>Woeseiales</taxon>
        <taxon>Woeseiaceae</taxon>
        <taxon>Woeseia</taxon>
    </lineage>
</organism>
<dbReference type="AlphaFoldDB" id="A0A193LIA8"/>
<feature type="transmembrane region" description="Helical" evidence="6">
    <location>
        <begin position="112"/>
        <end position="131"/>
    </location>
</feature>
<gene>
    <name evidence="7" type="ORF">BA177_14570</name>
</gene>
<accession>A0A193LIA8</accession>
<dbReference type="GO" id="GO:0005886">
    <property type="term" value="C:plasma membrane"/>
    <property type="evidence" value="ECO:0007669"/>
    <property type="project" value="UniProtKB-SubCell"/>
</dbReference>
<dbReference type="STRING" id="1548547.BA177_14570"/>
<evidence type="ECO:0000313" key="8">
    <source>
        <dbReference type="Proteomes" id="UP000092695"/>
    </source>
</evidence>
<sequence>MGMDNILALALASLLLVLVPGPNVAFIVAVSLRYGRRFGLATVLGTTLGLAAQLGIVVAGYTALIAVVADALFWVKWIGVAVLIGMGIRALRRAEMGPEQPLRPLPIRVAMLRGALLAISNPKTLLFNAAFLPQFLPTSAEPGWQLPGLALLYLLIVAVGDSGWVLLASVARPLLVRLGRWQDRIAGTFLLGAGGLLAASRSGN</sequence>
<evidence type="ECO:0000256" key="2">
    <source>
        <dbReference type="ARBA" id="ARBA00022475"/>
    </source>
</evidence>
<dbReference type="Proteomes" id="UP000092695">
    <property type="component" value="Chromosome"/>
</dbReference>
<proteinExistence type="predicted"/>
<dbReference type="InterPro" id="IPR001123">
    <property type="entry name" value="LeuE-type"/>
</dbReference>
<protein>
    <recommendedName>
        <fullName evidence="9">Lysine transporter LysE</fullName>
    </recommendedName>
</protein>
<evidence type="ECO:0000256" key="6">
    <source>
        <dbReference type="SAM" id="Phobius"/>
    </source>
</evidence>
<name>A0A193LIA8_9GAMM</name>
<dbReference type="PANTHER" id="PTHR30086:SF20">
    <property type="entry name" value="ARGININE EXPORTER PROTEIN ARGO-RELATED"/>
    <property type="match status" value="1"/>
</dbReference>
<feature type="transmembrane region" description="Helical" evidence="6">
    <location>
        <begin position="6"/>
        <end position="28"/>
    </location>
</feature>
<dbReference type="KEGG" id="woc:BA177_14570"/>